<evidence type="ECO:0008006" key="4">
    <source>
        <dbReference type="Google" id="ProtNLM"/>
    </source>
</evidence>
<dbReference type="EMBL" id="CP033713">
    <property type="protein sequence ID" value="AYW90229.1"/>
    <property type="molecule type" value="Genomic_DNA"/>
</dbReference>
<sequence length="156" mass="17251">MSREDMIYQILYSHRLEKMFSTITGRIDKGLSCLLIILGSSVVAGFSYPAVIGLLIAGISAAKMSFHFEAAAEHSRKQAANYLKLFNTQHLIETDADLLEAITKIQDDDHTPWAVLNYPAMIATQIEMGRTPTSKLTFAEWLCAQASGAIVKERSV</sequence>
<name>A0ABM7ACU6_YERPU</name>
<reference evidence="2" key="1">
    <citation type="submission" date="2018-11" db="EMBL/GenBank/DDBJ databases">
        <title>FDA dAtabase for Regulatory Grade micrObial Sequences (FDA-ARGOS): Supporting development and validation of Infectious Disease Dx tests.</title>
        <authorList>
            <person name="Bliska J."/>
            <person name="Cleland M.-M."/>
            <person name="Tallon L."/>
            <person name="Sadzewicz L."/>
            <person name="Zhao X."/>
            <person name="Vavikolanu K."/>
            <person name="Mehta A."/>
            <person name="Aluvathingal J."/>
            <person name="Nadendla S."/>
            <person name="Yan Y."/>
            <person name="Sichtig H."/>
        </authorList>
    </citation>
    <scope>NUCLEOTIDE SEQUENCE [LARGE SCALE GENOMIC DNA]</scope>
    <source>
        <strain evidence="2">FDAARGOS_581</strain>
    </source>
</reference>
<evidence type="ECO:0000313" key="3">
    <source>
        <dbReference type="Proteomes" id="UP000268669"/>
    </source>
</evidence>
<keyword evidence="1" id="KW-0812">Transmembrane</keyword>
<proteinExistence type="predicted"/>
<evidence type="ECO:0000313" key="2">
    <source>
        <dbReference type="EMBL" id="AYW90229.1"/>
    </source>
</evidence>
<evidence type="ECO:0000256" key="1">
    <source>
        <dbReference type="SAM" id="Phobius"/>
    </source>
</evidence>
<keyword evidence="1" id="KW-1133">Transmembrane helix</keyword>
<feature type="transmembrane region" description="Helical" evidence="1">
    <location>
        <begin position="34"/>
        <end position="57"/>
    </location>
</feature>
<accession>A0ABM7ACU6</accession>
<dbReference type="Proteomes" id="UP000268669">
    <property type="component" value="Chromosome"/>
</dbReference>
<dbReference type="RefSeq" id="WP_038401158.1">
    <property type="nucleotide sequence ID" value="NZ_CP008943.1"/>
</dbReference>
<gene>
    <name evidence="2" type="ORF">EGX47_01995</name>
</gene>
<keyword evidence="1" id="KW-0472">Membrane</keyword>
<protein>
    <recommendedName>
        <fullName evidence="4">SLATT domain-containing protein</fullName>
    </recommendedName>
</protein>
<keyword evidence="3" id="KW-1185">Reference proteome</keyword>
<organism evidence="2 3">
    <name type="scientific">Yersinia pseudotuberculosis</name>
    <dbReference type="NCBI Taxonomy" id="633"/>
    <lineage>
        <taxon>Bacteria</taxon>
        <taxon>Pseudomonadati</taxon>
        <taxon>Pseudomonadota</taxon>
        <taxon>Gammaproteobacteria</taxon>
        <taxon>Enterobacterales</taxon>
        <taxon>Yersiniaceae</taxon>
        <taxon>Yersinia</taxon>
    </lineage>
</organism>